<organism evidence="2 3">
    <name type="scientific">Lactobacillus paragasseri</name>
    <dbReference type="NCBI Taxonomy" id="2107999"/>
    <lineage>
        <taxon>Bacteria</taxon>
        <taxon>Bacillati</taxon>
        <taxon>Bacillota</taxon>
        <taxon>Bacilli</taxon>
        <taxon>Lactobacillales</taxon>
        <taxon>Lactobacillaceae</taxon>
        <taxon>Lactobacillus</taxon>
    </lineage>
</organism>
<accession>A0AAV3VA76</accession>
<dbReference type="Proteomes" id="UP001232113">
    <property type="component" value="Unassembled WGS sequence"/>
</dbReference>
<reference evidence="2" key="1">
    <citation type="submission" date="2023-05" db="EMBL/GenBank/DDBJ databases">
        <title>Cataloging the Phylogenetic Diversity of Human Bladder Bacteria.</title>
        <authorList>
            <person name="Du J."/>
        </authorList>
    </citation>
    <scope>NUCLEOTIDE SEQUENCE</scope>
    <source>
        <strain evidence="2">UMB6975B</strain>
    </source>
</reference>
<protein>
    <submittedName>
        <fullName evidence="2">Uncharacterized protein</fullName>
    </submittedName>
</protein>
<evidence type="ECO:0000313" key="2">
    <source>
        <dbReference type="EMBL" id="MDK6869321.1"/>
    </source>
</evidence>
<feature type="chain" id="PRO_5044476956" evidence="1">
    <location>
        <begin position="20"/>
        <end position="57"/>
    </location>
</feature>
<evidence type="ECO:0000256" key="1">
    <source>
        <dbReference type="SAM" id="SignalP"/>
    </source>
</evidence>
<name>A0AAV3VA76_9LACO</name>
<feature type="signal peptide" evidence="1">
    <location>
        <begin position="1"/>
        <end position="19"/>
    </location>
</feature>
<dbReference type="AlphaFoldDB" id="A0AAV3VA76"/>
<dbReference type="RefSeq" id="WP_155761874.1">
    <property type="nucleotide sequence ID" value="NZ_BEXI01000004.1"/>
</dbReference>
<gene>
    <name evidence="2" type="ORF">QP354_09665</name>
</gene>
<dbReference type="EMBL" id="JASOLY010000028">
    <property type="protein sequence ID" value="MDK6869321.1"/>
    <property type="molecule type" value="Genomic_DNA"/>
</dbReference>
<comment type="caution">
    <text evidence="2">The sequence shown here is derived from an EMBL/GenBank/DDBJ whole genome shotgun (WGS) entry which is preliminary data.</text>
</comment>
<evidence type="ECO:0000313" key="3">
    <source>
        <dbReference type="Proteomes" id="UP001232113"/>
    </source>
</evidence>
<sequence>MKKLLLSVVVLLTLGSALALSTSSKLNLAVFGGSNLNRIEVGPGSGRWPAPGHTYWG</sequence>
<keyword evidence="1" id="KW-0732">Signal</keyword>
<proteinExistence type="predicted"/>